<keyword evidence="2 4" id="KW-0863">Zinc-finger</keyword>
<dbReference type="EMBL" id="GDJX01016225">
    <property type="protein sequence ID" value="JAT51711.1"/>
    <property type="molecule type" value="Transcribed_RNA"/>
</dbReference>
<evidence type="ECO:0000313" key="7">
    <source>
        <dbReference type="EMBL" id="JAT46183.1"/>
    </source>
</evidence>
<dbReference type="PANTHER" id="PTHR31973:SF166">
    <property type="entry name" value="OS10G0104700 PROTEIN"/>
    <property type="match status" value="1"/>
</dbReference>
<dbReference type="InterPro" id="IPR004332">
    <property type="entry name" value="Transposase_MuDR"/>
</dbReference>
<dbReference type="GO" id="GO:0008270">
    <property type="term" value="F:zinc ion binding"/>
    <property type="evidence" value="ECO:0007669"/>
    <property type="project" value="UniProtKB-KW"/>
</dbReference>
<protein>
    <submittedName>
        <fullName evidence="8">Protein FAR1-RELATED SEQUENCE 11</fullName>
    </submittedName>
</protein>
<keyword evidence="1" id="KW-0479">Metal-binding</keyword>
<evidence type="ECO:0000256" key="3">
    <source>
        <dbReference type="ARBA" id="ARBA00022833"/>
    </source>
</evidence>
<organism evidence="8">
    <name type="scientific">Anthurium amnicola</name>
    <dbReference type="NCBI Taxonomy" id="1678845"/>
    <lineage>
        <taxon>Eukaryota</taxon>
        <taxon>Viridiplantae</taxon>
        <taxon>Streptophyta</taxon>
        <taxon>Embryophyta</taxon>
        <taxon>Tracheophyta</taxon>
        <taxon>Spermatophyta</taxon>
        <taxon>Magnoliopsida</taxon>
        <taxon>Liliopsida</taxon>
        <taxon>Araceae</taxon>
        <taxon>Pothoideae</taxon>
        <taxon>Potheae</taxon>
        <taxon>Anthurium</taxon>
    </lineage>
</organism>
<evidence type="ECO:0000256" key="1">
    <source>
        <dbReference type="ARBA" id="ARBA00022723"/>
    </source>
</evidence>
<sequence length="809" mass="91733">MAQLLTADMEHGKTMAICQYGGEFASNSDGSLTYAGGEAHIIDIDHGMLFDDLKSEIASLFSIDISTMSIKYFLPNNKRTLITVSGDKDLKRMVNFYANSETLDVYVLNKANNRETRNTIEDSGTSIAPADRNVRQRKRASVGKNGNRAAGTRINVADGAFTAAIGAASENGRKRLITTVERLNSGSTATDCSATIITTPTSVAVAVRQPPADNNECDYNREIGSIISDLGVSVTSSVVPYSPNDDVMYIGQEFDNVKVFRDELCKYAFLKGFKYKFIKNEHARLTAKCAEENCPWRIHASQSSRKKTFVVKKIDNAHTCKLGCTKDRRATPQWLASIIKDKLRESPHLRPKDIVADLFRDYGISLNYHQAWRGKELAQKELFTLHEEACNQLPWFCQQIIETNPGSVAMLAATADSKFRRVFVSFHASLHGFEHGCRPILFLDKIPLKTNLQWKLLAAAAVDADDGIFPVAFAAVESETYDSWLWFLLQLKYAVTTSHAITFVTHKQKGLEEVVPHVFEDSFHSYCLNQLMEDFLVELKKGMWSEKTKDALIDDFKNAAYSCNVEDFNVHIESIRSVSKDVADWVIASKPEHWSNALFKGQRYDHYSPQIVKSFGSWIPVKHESSVVLILDALREKLMEVMHARQDSSKTWEDILTPVMEEKLKKEIPKAAHYVVCSSDTLFEVRWNSVNVVNIGTWECTCRRWQMTGLPCTHALTVFDRIGKNMYDYCSRYFTTEMYRITYSEPIHPIPDVERISSIFKNSYPPRTNRPPDRPRRKRINPNKTTIRPLRCSRCKMVGHNKATCEAFL</sequence>
<dbReference type="Pfam" id="PF03108">
    <property type="entry name" value="DBD_Tnp_Mut"/>
    <property type="match status" value="1"/>
</dbReference>
<evidence type="ECO:0000256" key="5">
    <source>
        <dbReference type="SAM" id="MobiDB-lite"/>
    </source>
</evidence>
<reference evidence="8" key="1">
    <citation type="submission" date="2015-07" db="EMBL/GenBank/DDBJ databases">
        <title>Transcriptome Assembly of Anthurium amnicola.</title>
        <authorList>
            <person name="Suzuki J."/>
        </authorList>
    </citation>
    <scope>NUCLEOTIDE SEQUENCE</scope>
</reference>
<dbReference type="InterPro" id="IPR018289">
    <property type="entry name" value="MULE_transposase_dom"/>
</dbReference>
<dbReference type="SMART" id="SM00666">
    <property type="entry name" value="PB1"/>
    <property type="match status" value="1"/>
</dbReference>
<dbReference type="PANTHER" id="PTHR31973">
    <property type="entry name" value="POLYPROTEIN, PUTATIVE-RELATED"/>
    <property type="match status" value="1"/>
</dbReference>
<evidence type="ECO:0000313" key="9">
    <source>
        <dbReference type="EMBL" id="JAT61638.1"/>
    </source>
</evidence>
<dbReference type="Pfam" id="PF04434">
    <property type="entry name" value="SWIM"/>
    <property type="match status" value="1"/>
</dbReference>
<evidence type="ECO:0000256" key="2">
    <source>
        <dbReference type="ARBA" id="ARBA00022771"/>
    </source>
</evidence>
<dbReference type="PROSITE" id="PS50966">
    <property type="entry name" value="ZF_SWIM"/>
    <property type="match status" value="1"/>
</dbReference>
<keyword evidence="3" id="KW-0862">Zinc</keyword>
<feature type="region of interest" description="Disordered" evidence="5">
    <location>
        <begin position="761"/>
        <end position="783"/>
    </location>
</feature>
<evidence type="ECO:0000259" key="6">
    <source>
        <dbReference type="PROSITE" id="PS50966"/>
    </source>
</evidence>
<dbReference type="InterPro" id="IPR000270">
    <property type="entry name" value="PB1_dom"/>
</dbReference>
<dbReference type="EMBL" id="GDJX01021753">
    <property type="protein sequence ID" value="JAT46183.1"/>
    <property type="molecule type" value="Transcribed_RNA"/>
</dbReference>
<accession>A0A1D1YAP4</accession>
<evidence type="ECO:0000313" key="8">
    <source>
        <dbReference type="EMBL" id="JAT51711.1"/>
    </source>
</evidence>
<dbReference type="AlphaFoldDB" id="A0A1D1YAP4"/>
<name>A0A1D1YAP4_9ARAE</name>
<dbReference type="CDD" id="cd06410">
    <property type="entry name" value="PB1_UP2"/>
    <property type="match status" value="1"/>
</dbReference>
<dbReference type="Gene3D" id="3.10.20.90">
    <property type="entry name" value="Phosphatidylinositol 3-kinase Catalytic Subunit, Chain A, domain 1"/>
    <property type="match status" value="1"/>
</dbReference>
<dbReference type="SUPFAM" id="SSF54277">
    <property type="entry name" value="CAD &amp; PB1 domains"/>
    <property type="match status" value="1"/>
</dbReference>
<dbReference type="Pfam" id="PF00564">
    <property type="entry name" value="PB1"/>
    <property type="match status" value="1"/>
</dbReference>
<dbReference type="InterPro" id="IPR006564">
    <property type="entry name" value="Znf_PMZ"/>
</dbReference>
<dbReference type="InterPro" id="IPR007527">
    <property type="entry name" value="Znf_SWIM"/>
</dbReference>
<dbReference type="EMBL" id="GDJX01006298">
    <property type="protein sequence ID" value="JAT61638.1"/>
    <property type="molecule type" value="Transcribed_RNA"/>
</dbReference>
<dbReference type="Pfam" id="PF10551">
    <property type="entry name" value="MULE"/>
    <property type="match status" value="1"/>
</dbReference>
<evidence type="ECO:0000256" key="4">
    <source>
        <dbReference type="PROSITE-ProRule" id="PRU00325"/>
    </source>
</evidence>
<dbReference type="SMART" id="SM00575">
    <property type="entry name" value="ZnF_PMZ"/>
    <property type="match status" value="1"/>
</dbReference>
<gene>
    <name evidence="8" type="primary">FRS11_22</name>
    <name evidence="9" type="synonym">FRS11_2</name>
    <name evidence="7" type="synonym">FRS11_5</name>
    <name evidence="7" type="ORF">g.58983</name>
    <name evidence="8" type="ORF">g.58984</name>
    <name evidence="9" type="ORF">g.58985</name>
</gene>
<proteinExistence type="predicted"/>
<feature type="domain" description="SWIM-type" evidence="6">
    <location>
        <begin position="683"/>
        <end position="723"/>
    </location>
</feature>